<dbReference type="Proteomes" id="UP000001861">
    <property type="component" value="Unassembled WGS sequence"/>
</dbReference>
<comment type="caution">
    <text evidence="2">The sequence shown here is derived from an EMBL/GenBank/DDBJ whole genome shotgun (WGS) entry which is preliminary data.</text>
</comment>
<evidence type="ECO:0008006" key="4">
    <source>
        <dbReference type="Google" id="ProtNLM"/>
    </source>
</evidence>
<dbReference type="PANTHER" id="PTHR35871">
    <property type="entry name" value="EXPRESSED PROTEIN"/>
    <property type="match status" value="1"/>
</dbReference>
<dbReference type="PANTHER" id="PTHR35871:SF1">
    <property type="entry name" value="CXC1-LIKE CYSTEINE CLUSTER ASSOCIATED WITH KDZ TRANSPOSASES DOMAIN-CONTAINING PROTEIN"/>
    <property type="match status" value="1"/>
</dbReference>
<evidence type="ECO:0000313" key="2">
    <source>
        <dbReference type="EMBL" id="EAU85642.2"/>
    </source>
</evidence>
<dbReference type="GO" id="GO:0003676">
    <property type="term" value="F:nucleic acid binding"/>
    <property type="evidence" value="ECO:0007669"/>
    <property type="project" value="InterPro"/>
</dbReference>
<reference evidence="2 3" key="1">
    <citation type="journal article" date="2010" name="Proc. Natl. Acad. Sci. U.S.A.">
        <title>Insights into evolution of multicellular fungi from the assembled chromosomes of the mushroom Coprinopsis cinerea (Coprinus cinereus).</title>
        <authorList>
            <person name="Stajich J.E."/>
            <person name="Wilke S.K."/>
            <person name="Ahren D."/>
            <person name="Au C.H."/>
            <person name="Birren B.W."/>
            <person name="Borodovsky M."/>
            <person name="Burns C."/>
            <person name="Canback B."/>
            <person name="Casselton L.A."/>
            <person name="Cheng C.K."/>
            <person name="Deng J."/>
            <person name="Dietrich F.S."/>
            <person name="Fargo D.C."/>
            <person name="Farman M.L."/>
            <person name="Gathman A.C."/>
            <person name="Goldberg J."/>
            <person name="Guigo R."/>
            <person name="Hoegger P.J."/>
            <person name="Hooker J.B."/>
            <person name="Huggins A."/>
            <person name="James T.Y."/>
            <person name="Kamada T."/>
            <person name="Kilaru S."/>
            <person name="Kodira C."/>
            <person name="Kues U."/>
            <person name="Kupfer D."/>
            <person name="Kwan H.S."/>
            <person name="Lomsadze A."/>
            <person name="Li W."/>
            <person name="Lilly W.W."/>
            <person name="Ma L.J."/>
            <person name="Mackey A.J."/>
            <person name="Manning G."/>
            <person name="Martin F."/>
            <person name="Muraguchi H."/>
            <person name="Natvig D.O."/>
            <person name="Palmerini H."/>
            <person name="Ramesh M.A."/>
            <person name="Rehmeyer C.J."/>
            <person name="Roe B.A."/>
            <person name="Shenoy N."/>
            <person name="Stanke M."/>
            <person name="Ter-Hovhannisyan V."/>
            <person name="Tunlid A."/>
            <person name="Velagapudi R."/>
            <person name="Vision T.J."/>
            <person name="Zeng Q."/>
            <person name="Zolan M.E."/>
            <person name="Pukkila P.J."/>
        </authorList>
    </citation>
    <scope>NUCLEOTIDE SEQUENCE [LARGE SCALE GENOMIC DNA]</scope>
    <source>
        <strain evidence="3">Okayama-7 / 130 / ATCC MYA-4618 / FGSC 9003</strain>
    </source>
</reference>
<accession>A8NTM8</accession>
<dbReference type="InterPro" id="IPR036397">
    <property type="entry name" value="RNaseH_sf"/>
</dbReference>
<feature type="compositionally biased region" description="Basic and acidic residues" evidence="1">
    <location>
        <begin position="81"/>
        <end position="92"/>
    </location>
</feature>
<dbReference type="GeneID" id="6012811"/>
<evidence type="ECO:0000256" key="1">
    <source>
        <dbReference type="SAM" id="MobiDB-lite"/>
    </source>
</evidence>
<dbReference type="RefSeq" id="XP_001836270.2">
    <property type="nucleotide sequence ID" value="XM_001836218.2"/>
</dbReference>
<evidence type="ECO:0000313" key="3">
    <source>
        <dbReference type="Proteomes" id="UP000001861"/>
    </source>
</evidence>
<feature type="region of interest" description="Disordered" evidence="1">
    <location>
        <begin position="1"/>
        <end position="131"/>
    </location>
</feature>
<feature type="compositionally biased region" description="Acidic residues" evidence="1">
    <location>
        <begin position="44"/>
        <end position="55"/>
    </location>
</feature>
<keyword evidence="3" id="KW-1185">Reference proteome</keyword>
<dbReference type="EMBL" id="AACS02000004">
    <property type="protein sequence ID" value="EAU85642.2"/>
    <property type="molecule type" value="Genomic_DNA"/>
</dbReference>
<organism evidence="2 3">
    <name type="scientific">Coprinopsis cinerea (strain Okayama-7 / 130 / ATCC MYA-4618 / FGSC 9003)</name>
    <name type="common">Inky cap fungus</name>
    <name type="synonym">Hormographiella aspergillata</name>
    <dbReference type="NCBI Taxonomy" id="240176"/>
    <lineage>
        <taxon>Eukaryota</taxon>
        <taxon>Fungi</taxon>
        <taxon>Dikarya</taxon>
        <taxon>Basidiomycota</taxon>
        <taxon>Agaricomycotina</taxon>
        <taxon>Agaricomycetes</taxon>
        <taxon>Agaricomycetidae</taxon>
        <taxon>Agaricales</taxon>
        <taxon>Agaricineae</taxon>
        <taxon>Psathyrellaceae</taxon>
        <taxon>Coprinopsis</taxon>
    </lineage>
</organism>
<dbReference type="eggNOG" id="ENOG502RT6R">
    <property type="taxonomic scope" value="Eukaryota"/>
</dbReference>
<dbReference type="Gene3D" id="3.30.420.10">
    <property type="entry name" value="Ribonuclease H-like superfamily/Ribonuclease H"/>
    <property type="match status" value="1"/>
</dbReference>
<protein>
    <recommendedName>
        <fullName evidence="4">Tc1-like transposase DDE domain-containing protein</fullName>
    </recommendedName>
</protein>
<dbReference type="InParanoid" id="A8NTM8"/>
<name>A8NTM8_COPC7</name>
<dbReference type="AlphaFoldDB" id="A8NTM8"/>
<dbReference type="OrthoDB" id="3043580at2759"/>
<proteinExistence type="predicted"/>
<dbReference type="KEGG" id="cci:CC1G_06355"/>
<dbReference type="STRING" id="240176.A8NTM8"/>
<sequence length="874" mass="97053">MPRNSGRSARAKRQRAAGGGQFGKDHIPDSPSELKNDPDFVPNSEDDESDNDEITEGMTESVNPRIGDSVDEGNGSVLGEEQTRVEKKETHSFFKLNFRKSNQTEQSASKKKGKEKKAPLGAMPSYSGTGKTTLWKNKKKYMQAAIGTSAISGFFSRAKQLASEFKAPTPDLASGSGSALAPIDVDTDSDPEIISVDAAPSTSSIEPDTSHPGPETVVTAPMSVPDCQSQAVIEELPAPSAEPAPLPVEEPSSAETIAVRELLDISMEWEPAPARPPLRVILMKLIAAAKKHGAYSSLIKLNSVKDYLSLVYTYEMNPRIKNPRTKASLAIAARIGKGPAFARKIRELAIYIDRFHTLPPRNRGKHHAHPSLLNDEQVFHAVRRYLSVTAAGEITPRELANQVNHVIIPGIGFDLDGKTISERGAIRWLIKLGYTLSNVKKGVYIDGHEHPDVVKSRKTLLDRLAEDEHLRYTFDDKTLEPIPPKLGPGEKCHIPVFQDESIFRTNDLRQRVWVKTKGLNGNAPALPLRKKGAGRSQMLNVTYLKANASPNKHGRLFTQGRMQMDGGMRNSLIKQVETKAIPIFEALFPNAVGEFFFDQSTAHAALAPDALRAHDMNVKPGGKQPKMHDTIIPHSNPNPALRGIVQSMVFDEDLPPSHPDYEHCGKPKGMRRVLEERGLWDILTEKNGGKEIPGTCQTCKLSQKEREKREKEAAEVMAGLDEPEEADSDDIELGSGAELTGATCCMRKVLSEQEDFLNEKPLLQVIIERAGHKCYFLPKFHCELNPIEMQWGWVKGRYRALADGSWQRAKELVPALLDSIEIKTIRAFFRKTWRYMDAYRQGLNAAQAEYAVKKYKSHRKIGKKIYKNVNMLLN</sequence>
<gene>
    <name evidence="2" type="ORF">CC1G_06355</name>
</gene>
<feature type="compositionally biased region" description="Basic and acidic residues" evidence="1">
    <location>
        <begin position="23"/>
        <end position="38"/>
    </location>
</feature>
<dbReference type="HOGENOM" id="CLU_005726_6_1_1"/>
<dbReference type="OMA" id="GYICARY"/>
<dbReference type="VEuPathDB" id="FungiDB:CC1G_06355"/>